<name>A0ABS2MSA8_9FIRM</name>
<keyword evidence="3" id="KW-1185">Reference proteome</keyword>
<keyword evidence="2" id="KW-0418">Kinase</keyword>
<evidence type="ECO:0000313" key="2">
    <source>
        <dbReference type="EMBL" id="MBM7562242.1"/>
    </source>
</evidence>
<proteinExistence type="predicted"/>
<protein>
    <submittedName>
        <fullName evidence="2">Serine/threonine protein kinase</fullName>
    </submittedName>
</protein>
<organism evidence="2 3">
    <name type="scientific">Fusibacter tunisiensis</name>
    <dbReference type="NCBI Taxonomy" id="1008308"/>
    <lineage>
        <taxon>Bacteria</taxon>
        <taxon>Bacillati</taxon>
        <taxon>Bacillota</taxon>
        <taxon>Clostridia</taxon>
        <taxon>Eubacteriales</taxon>
        <taxon>Eubacteriales Family XII. Incertae Sedis</taxon>
        <taxon>Fusibacter</taxon>
    </lineage>
</organism>
<keyword evidence="2" id="KW-0808">Transferase</keyword>
<dbReference type="Pfam" id="PF00069">
    <property type="entry name" value="Pkinase"/>
    <property type="match status" value="1"/>
</dbReference>
<reference evidence="2 3" key="1">
    <citation type="submission" date="2021-01" db="EMBL/GenBank/DDBJ databases">
        <title>Genomic Encyclopedia of Type Strains, Phase IV (KMG-IV): sequencing the most valuable type-strain genomes for metagenomic binning, comparative biology and taxonomic classification.</title>
        <authorList>
            <person name="Goeker M."/>
        </authorList>
    </citation>
    <scope>NUCLEOTIDE SEQUENCE [LARGE SCALE GENOMIC DNA]</scope>
    <source>
        <strain evidence="2 3">DSM 24436</strain>
    </source>
</reference>
<gene>
    <name evidence="2" type="ORF">JOC49_001785</name>
</gene>
<dbReference type="EMBL" id="JAFBDT010000014">
    <property type="protein sequence ID" value="MBM7562242.1"/>
    <property type="molecule type" value="Genomic_DNA"/>
</dbReference>
<dbReference type="GO" id="GO:0004674">
    <property type="term" value="F:protein serine/threonine kinase activity"/>
    <property type="evidence" value="ECO:0007669"/>
    <property type="project" value="UniProtKB-KW"/>
</dbReference>
<dbReference type="SUPFAM" id="SSF56112">
    <property type="entry name" value="Protein kinase-like (PK-like)"/>
    <property type="match status" value="1"/>
</dbReference>
<evidence type="ECO:0000313" key="3">
    <source>
        <dbReference type="Proteomes" id="UP000767854"/>
    </source>
</evidence>
<dbReference type="Proteomes" id="UP000767854">
    <property type="component" value="Unassembled WGS sequence"/>
</dbReference>
<dbReference type="PROSITE" id="PS50011">
    <property type="entry name" value="PROTEIN_KINASE_DOM"/>
    <property type="match status" value="1"/>
</dbReference>
<sequence>MSDLLTIGDKVVSQTSSYEILKEIGMGGQGAVYKVTDGDRYLALKWYKQTTATPERYEAVEHLIETGVPGEHFIWPEEIVEGQSPDHFGYVMPLIDTAKYEKLSVYFGKPKEIPDLHLVIEICKQLTQSFYELHLRGYCYTDLSFANVFVDFSSGNILICDTDNISIDKVDKLENTWGTVGFMAPEWMRGEKPPSTYTDLYALAVVIFRLLHFQHPLQGRLEFELPIVDEAALRSLYGDNPVFIFDPENTTNRPVEGRKDIGVFFWSLYPNWFKDLFVDSFTKGLCAPEMRVRESVWQKKLTRLQARLFNCVQCDGQLFYEPGVMTPASICPYCGQEIGVIPPRLKVDHQVLILIPGRVIYKNQIVDDFDLFSDESVGVVQQKPDSPEIWGIRNTSKSNWYAMVGDEFIREVKPGDIVPLMHHMKLNFGDVTGQIRLAASYKKEA</sequence>
<dbReference type="PANTHER" id="PTHR44167:SF24">
    <property type="entry name" value="SERINE_THREONINE-PROTEIN KINASE CHK2"/>
    <property type="match status" value="1"/>
</dbReference>
<keyword evidence="2" id="KW-0723">Serine/threonine-protein kinase</keyword>
<dbReference type="Gene3D" id="1.10.510.10">
    <property type="entry name" value="Transferase(Phosphotransferase) domain 1"/>
    <property type="match status" value="1"/>
</dbReference>
<dbReference type="RefSeq" id="WP_204664464.1">
    <property type="nucleotide sequence ID" value="NZ_JAFBDT010000014.1"/>
</dbReference>
<dbReference type="PANTHER" id="PTHR44167">
    <property type="entry name" value="OVARIAN-SPECIFIC SERINE/THREONINE-PROTEIN KINASE LOK-RELATED"/>
    <property type="match status" value="1"/>
</dbReference>
<dbReference type="InterPro" id="IPR011009">
    <property type="entry name" value="Kinase-like_dom_sf"/>
</dbReference>
<comment type="caution">
    <text evidence="2">The sequence shown here is derived from an EMBL/GenBank/DDBJ whole genome shotgun (WGS) entry which is preliminary data.</text>
</comment>
<accession>A0ABS2MSA8</accession>
<evidence type="ECO:0000259" key="1">
    <source>
        <dbReference type="PROSITE" id="PS50011"/>
    </source>
</evidence>
<dbReference type="SMART" id="SM00220">
    <property type="entry name" value="S_TKc"/>
    <property type="match status" value="1"/>
</dbReference>
<feature type="domain" description="Protein kinase" evidence="1">
    <location>
        <begin position="18"/>
        <end position="308"/>
    </location>
</feature>
<dbReference type="InterPro" id="IPR000719">
    <property type="entry name" value="Prot_kinase_dom"/>
</dbReference>